<feature type="binding site" evidence="6">
    <location>
        <position position="80"/>
    </location>
    <ligand>
        <name>Zn(2+)</name>
        <dbReference type="ChEBI" id="CHEBI:29105"/>
    </ligand>
</feature>
<feature type="transmembrane region" description="Helical" evidence="7">
    <location>
        <begin position="121"/>
        <end position="141"/>
    </location>
</feature>
<dbReference type="GO" id="GO:0012505">
    <property type="term" value="C:endomembrane system"/>
    <property type="evidence" value="ECO:0007669"/>
    <property type="project" value="UniProtKB-SubCell"/>
</dbReference>
<keyword evidence="9" id="KW-1185">Reference proteome</keyword>
<keyword evidence="6" id="KW-0479">Metal-binding</keyword>
<evidence type="ECO:0000256" key="5">
    <source>
        <dbReference type="ARBA" id="ARBA00023136"/>
    </source>
</evidence>
<evidence type="ECO:0000256" key="3">
    <source>
        <dbReference type="ARBA" id="ARBA00022692"/>
    </source>
</evidence>
<evidence type="ECO:0000256" key="7">
    <source>
        <dbReference type="SAM" id="Phobius"/>
    </source>
</evidence>
<gene>
    <name evidence="8" type="ordered locus">HRM2_33950</name>
</gene>
<keyword evidence="6" id="KW-0862">Zinc</keyword>
<dbReference type="STRING" id="177437.HRM2_33950"/>
<evidence type="ECO:0000256" key="2">
    <source>
        <dbReference type="ARBA" id="ARBA00008488"/>
    </source>
</evidence>
<keyword evidence="5 7" id="KW-0472">Membrane</keyword>
<feature type="transmembrane region" description="Helical" evidence="7">
    <location>
        <begin position="175"/>
        <end position="195"/>
    </location>
</feature>
<name>C0QMF3_DESAH</name>
<comment type="similarity">
    <text evidence="2">Belongs to the UPF0073 (Hly-III) family.</text>
</comment>
<feature type="transmembrane region" description="Helical" evidence="7">
    <location>
        <begin position="207"/>
        <end position="225"/>
    </location>
</feature>
<dbReference type="KEGG" id="dat:HRM2_33950"/>
<dbReference type="GO" id="GO:0016020">
    <property type="term" value="C:membrane"/>
    <property type="evidence" value="ECO:0007669"/>
    <property type="project" value="InterPro"/>
</dbReference>
<feature type="binding site" evidence="6">
    <location>
        <position position="206"/>
    </location>
    <ligand>
        <name>Zn(2+)</name>
        <dbReference type="ChEBI" id="CHEBI:29105"/>
    </ligand>
</feature>
<feature type="transmembrane region" description="Helical" evidence="7">
    <location>
        <begin position="30"/>
        <end position="50"/>
    </location>
</feature>
<dbReference type="InterPro" id="IPR004254">
    <property type="entry name" value="AdipoR/HlyIII-related"/>
</dbReference>
<dbReference type="EMBL" id="CP001087">
    <property type="protein sequence ID" value="ACN16470.1"/>
    <property type="molecule type" value="Genomic_DNA"/>
</dbReference>
<evidence type="ECO:0000313" key="8">
    <source>
        <dbReference type="EMBL" id="ACN16470.1"/>
    </source>
</evidence>
<comment type="subcellular location">
    <subcellularLocation>
        <location evidence="1">Endomembrane system</location>
        <topology evidence="1">Multi-pass membrane protein</topology>
    </subcellularLocation>
</comment>
<dbReference type="PANTHER" id="PTHR20855">
    <property type="entry name" value="ADIPOR/PROGESTIN RECEPTOR-RELATED"/>
    <property type="match status" value="1"/>
</dbReference>
<accession>C0QMF3</accession>
<evidence type="ECO:0000313" key="9">
    <source>
        <dbReference type="Proteomes" id="UP000000442"/>
    </source>
</evidence>
<dbReference type="AlphaFoldDB" id="C0QMF3"/>
<evidence type="ECO:0000256" key="1">
    <source>
        <dbReference type="ARBA" id="ARBA00004127"/>
    </source>
</evidence>
<dbReference type="NCBIfam" id="TIGR01065">
    <property type="entry name" value="hlyIII"/>
    <property type="match status" value="1"/>
</dbReference>
<keyword evidence="4 7" id="KW-1133">Transmembrane helix</keyword>
<dbReference type="GO" id="GO:0140911">
    <property type="term" value="F:pore-forming activity"/>
    <property type="evidence" value="ECO:0007669"/>
    <property type="project" value="InterPro"/>
</dbReference>
<dbReference type="InterPro" id="IPR005744">
    <property type="entry name" value="Hy-lIII"/>
</dbReference>
<dbReference type="Proteomes" id="UP000000442">
    <property type="component" value="Chromosome"/>
</dbReference>
<dbReference type="eggNOG" id="COG1272">
    <property type="taxonomic scope" value="Bacteria"/>
</dbReference>
<organism evidence="8 9">
    <name type="scientific">Desulforapulum autotrophicum (strain ATCC 43914 / DSM 3382 / VKM B-1955 / HRM2)</name>
    <name type="common">Desulfobacterium autotrophicum</name>
    <dbReference type="NCBI Taxonomy" id="177437"/>
    <lineage>
        <taxon>Bacteria</taxon>
        <taxon>Pseudomonadati</taxon>
        <taxon>Thermodesulfobacteriota</taxon>
        <taxon>Desulfobacteria</taxon>
        <taxon>Desulfobacterales</taxon>
        <taxon>Desulfobacteraceae</taxon>
        <taxon>Desulforapulum</taxon>
    </lineage>
</organism>
<feature type="binding site" evidence="6">
    <location>
        <position position="202"/>
    </location>
    <ligand>
        <name>Zn(2+)</name>
        <dbReference type="ChEBI" id="CHEBI:29105"/>
    </ligand>
</feature>
<reference evidence="8 9" key="1">
    <citation type="journal article" date="2009" name="Environ. Microbiol.">
        <title>Genome sequence of Desulfobacterium autotrophicum HRM2, a marine sulfate reducer oxidizing organic carbon completely to carbon dioxide.</title>
        <authorList>
            <person name="Strittmatter A.W."/>
            <person name="Liesegang H."/>
            <person name="Rabus R."/>
            <person name="Decker I."/>
            <person name="Amann J."/>
            <person name="Andres S."/>
            <person name="Henne A."/>
            <person name="Fricke W.F."/>
            <person name="Martinez-Arias R."/>
            <person name="Bartels D."/>
            <person name="Goesmann A."/>
            <person name="Krause L."/>
            <person name="Puehler A."/>
            <person name="Klenk H.P."/>
            <person name="Richter M."/>
            <person name="Schuler M."/>
            <person name="Gloeckner F.O."/>
            <person name="Meyerdierks A."/>
            <person name="Gottschalk G."/>
            <person name="Amann R."/>
        </authorList>
    </citation>
    <scope>NUCLEOTIDE SEQUENCE [LARGE SCALE GENOMIC DNA]</scope>
    <source>
        <strain evidence="9">ATCC 43914 / DSM 3382 / HRM2</strain>
    </source>
</reference>
<dbReference type="Pfam" id="PF03006">
    <property type="entry name" value="HlyIII"/>
    <property type="match status" value="1"/>
</dbReference>
<dbReference type="OrthoDB" id="9813689at2"/>
<evidence type="ECO:0000256" key="4">
    <source>
        <dbReference type="ARBA" id="ARBA00022989"/>
    </source>
</evidence>
<keyword evidence="3 7" id="KW-0812">Transmembrane</keyword>
<dbReference type="GO" id="GO:0046872">
    <property type="term" value="F:metal ion binding"/>
    <property type="evidence" value="ECO:0007669"/>
    <property type="project" value="UniProtKB-KW"/>
</dbReference>
<dbReference type="PANTHER" id="PTHR20855:SF129">
    <property type="entry name" value="HEMOLYSIN-3 HOMOLOG"/>
    <property type="match status" value="1"/>
</dbReference>
<feature type="transmembrane region" description="Helical" evidence="7">
    <location>
        <begin position="99"/>
        <end position="115"/>
    </location>
</feature>
<feature type="transmembrane region" description="Helical" evidence="7">
    <location>
        <begin position="148"/>
        <end position="169"/>
    </location>
</feature>
<protein>
    <submittedName>
        <fullName evidence="8">Hemolysin-III related protein</fullName>
    </submittedName>
</protein>
<dbReference type="HOGENOM" id="CLU_051078_1_0_7"/>
<sequence>MKNSKTTKQQIDDVSDPAVQSLGEEIANSITHGIGAALSIAALAILLVSASGNGDTLRVVSYSVYGSSLIILYLSSTLYHSFSHGRIKQFFKVMDHSSIYLLIAGSYTPIVLVSIPGAWGWTVFGIVWAMAVAGIITKIFLTGKYDKISVLFYIAMGWLIVIAIKPMLQTVPLKLLVWLLIGGLSYTLGIIFYAWEKMPYNHAVWHLFVLGGSITHFFGILFYLTEE</sequence>
<evidence type="ECO:0000256" key="6">
    <source>
        <dbReference type="PIRSR" id="PIRSR604254-1"/>
    </source>
</evidence>
<proteinExistence type="inferred from homology"/>
<dbReference type="RefSeq" id="WP_015905231.1">
    <property type="nucleotide sequence ID" value="NC_012108.1"/>
</dbReference>
<feature type="transmembrane region" description="Helical" evidence="7">
    <location>
        <begin position="62"/>
        <end position="79"/>
    </location>
</feature>